<name>A0ABQ7EC79_BRACR</name>
<comment type="caution">
    <text evidence="2">The sequence shown here is derived from an EMBL/GenBank/DDBJ whole genome shotgun (WGS) entry which is preliminary data.</text>
</comment>
<proteinExistence type="predicted"/>
<evidence type="ECO:0000313" key="3">
    <source>
        <dbReference type="Proteomes" id="UP000266723"/>
    </source>
</evidence>
<dbReference type="EMBL" id="QGKV02000299">
    <property type="protein sequence ID" value="KAF3594442.1"/>
    <property type="molecule type" value="Genomic_DNA"/>
</dbReference>
<evidence type="ECO:0000313" key="2">
    <source>
        <dbReference type="EMBL" id="KAF3594442.1"/>
    </source>
</evidence>
<reference evidence="2 3" key="1">
    <citation type="journal article" date="2020" name="BMC Genomics">
        <title>Intraspecific diversification of the crop wild relative Brassica cretica Lam. using demographic model selection.</title>
        <authorList>
            <person name="Kioukis A."/>
            <person name="Michalopoulou V.A."/>
            <person name="Briers L."/>
            <person name="Pirintsos S."/>
            <person name="Studholme D.J."/>
            <person name="Pavlidis P."/>
            <person name="Sarris P.F."/>
        </authorList>
    </citation>
    <scope>NUCLEOTIDE SEQUENCE [LARGE SCALE GENOMIC DNA]</scope>
    <source>
        <strain evidence="3">cv. PFS-1207/04</strain>
    </source>
</reference>
<gene>
    <name evidence="2" type="ORF">DY000_02023608</name>
</gene>
<sequence>MRYPQRRHENAHMPLSPQQNGYTSHDLSANEYFIRLPRPIFGTEIDCEIHAFHSVTERVHRSVAS</sequence>
<dbReference type="Proteomes" id="UP000266723">
    <property type="component" value="Unassembled WGS sequence"/>
</dbReference>
<evidence type="ECO:0000256" key="1">
    <source>
        <dbReference type="SAM" id="MobiDB-lite"/>
    </source>
</evidence>
<accession>A0ABQ7EC79</accession>
<organism evidence="2 3">
    <name type="scientific">Brassica cretica</name>
    <name type="common">Mustard</name>
    <dbReference type="NCBI Taxonomy" id="69181"/>
    <lineage>
        <taxon>Eukaryota</taxon>
        <taxon>Viridiplantae</taxon>
        <taxon>Streptophyta</taxon>
        <taxon>Embryophyta</taxon>
        <taxon>Tracheophyta</taxon>
        <taxon>Spermatophyta</taxon>
        <taxon>Magnoliopsida</taxon>
        <taxon>eudicotyledons</taxon>
        <taxon>Gunneridae</taxon>
        <taxon>Pentapetalae</taxon>
        <taxon>rosids</taxon>
        <taxon>malvids</taxon>
        <taxon>Brassicales</taxon>
        <taxon>Brassicaceae</taxon>
        <taxon>Brassiceae</taxon>
        <taxon>Brassica</taxon>
    </lineage>
</organism>
<feature type="compositionally biased region" description="Basic and acidic residues" evidence="1">
    <location>
        <begin position="1"/>
        <end position="11"/>
    </location>
</feature>
<feature type="region of interest" description="Disordered" evidence="1">
    <location>
        <begin position="1"/>
        <end position="23"/>
    </location>
</feature>
<protein>
    <submittedName>
        <fullName evidence="2">Uncharacterized protein</fullName>
    </submittedName>
</protein>
<keyword evidence="3" id="KW-1185">Reference proteome</keyword>